<sequence>MVIEIQPTWKMYFDGIAHREGAGAGIVFITSQGEVLPYSFTLTQRCSNNVAEYQALILGLEMAVDIKQLQLQVFGDSKLVINQILGSYEVKKPELVLYHKYAQRLVSWLGEVTFQHVPRKKNKRADALAALASTLSLPGQTQVVVCQGWVVPPPNDYEEEESEAENILFLRRSFDGVLLRCLGTDESLQALQEAHSGVCGEHKSGPKLHFHIKIMGYYWPTMVKDCLDYARRCKACQFHANFIHQPLEVLHPTVASWPFDAWGLDVVGPLPKSSGGHLYILAATDYFSKWAEAVSLKEVKKENVANFIRVNIIYRFGIPRYILTDNGKPFDNKLMNKICDLFGFKQCNSSMYYAAANGLAEAFNKMLCNLLKKAVSKSKRDWHERI</sequence>
<dbReference type="Gene3D" id="1.10.340.70">
    <property type="match status" value="1"/>
</dbReference>
<dbReference type="GO" id="GO:0004523">
    <property type="term" value="F:RNA-DNA hybrid ribonuclease activity"/>
    <property type="evidence" value="ECO:0007669"/>
    <property type="project" value="InterPro"/>
</dbReference>
<dbReference type="OrthoDB" id="1300352at2759"/>
<dbReference type="SUPFAM" id="SSF53098">
    <property type="entry name" value="Ribonuclease H-like"/>
    <property type="match status" value="2"/>
</dbReference>
<dbReference type="RefSeq" id="XP_016503221.1">
    <property type="nucleotide sequence ID" value="XM_016647735.1"/>
</dbReference>
<dbReference type="CDD" id="cd09279">
    <property type="entry name" value="RNase_HI_like"/>
    <property type="match status" value="1"/>
</dbReference>
<dbReference type="KEGG" id="nta:107821300"/>
<dbReference type="Pfam" id="PF00665">
    <property type="entry name" value="rve"/>
    <property type="match status" value="1"/>
</dbReference>
<dbReference type="GO" id="GO:0015074">
    <property type="term" value="P:DNA integration"/>
    <property type="evidence" value="ECO:0007669"/>
    <property type="project" value="InterPro"/>
</dbReference>
<evidence type="ECO:0000313" key="3">
    <source>
        <dbReference type="RefSeq" id="XP_016503221.1"/>
    </source>
</evidence>
<dbReference type="OMA" id="ICGARQA"/>
<dbReference type="SMR" id="A0A1S4CQ89"/>
<dbReference type="PROSITE" id="PS50994">
    <property type="entry name" value="INTEGRASE"/>
    <property type="match status" value="1"/>
</dbReference>
<evidence type="ECO:0000259" key="1">
    <source>
        <dbReference type="PROSITE" id="PS50879"/>
    </source>
</evidence>
<dbReference type="InterPro" id="IPR036397">
    <property type="entry name" value="RNaseH_sf"/>
</dbReference>
<feature type="domain" description="RNase H type-1" evidence="1">
    <location>
        <begin position="5"/>
        <end position="134"/>
    </location>
</feature>
<dbReference type="Pfam" id="PF13456">
    <property type="entry name" value="RVT_3"/>
    <property type="match status" value="1"/>
</dbReference>
<dbReference type="PANTHER" id="PTHR48475:SF1">
    <property type="entry name" value="RNASE H TYPE-1 DOMAIN-CONTAINING PROTEIN"/>
    <property type="match status" value="1"/>
</dbReference>
<dbReference type="PROSITE" id="PS50879">
    <property type="entry name" value="RNASE_H_1"/>
    <property type="match status" value="1"/>
</dbReference>
<dbReference type="STRING" id="4097.A0A1S4CQ89"/>
<dbReference type="Gene3D" id="3.30.420.10">
    <property type="entry name" value="Ribonuclease H-like superfamily/Ribonuclease H"/>
    <property type="match status" value="2"/>
</dbReference>
<reference evidence="3" key="1">
    <citation type="submission" date="2025-08" db="UniProtKB">
        <authorList>
            <consortium name="RefSeq"/>
        </authorList>
    </citation>
    <scope>IDENTIFICATION</scope>
</reference>
<evidence type="ECO:0000259" key="2">
    <source>
        <dbReference type="PROSITE" id="PS50994"/>
    </source>
</evidence>
<dbReference type="InterPro" id="IPR001584">
    <property type="entry name" value="Integrase_cat-core"/>
</dbReference>
<dbReference type="GO" id="GO:0003676">
    <property type="term" value="F:nucleic acid binding"/>
    <property type="evidence" value="ECO:0007669"/>
    <property type="project" value="InterPro"/>
</dbReference>
<dbReference type="PaxDb" id="4097-A0A1S4CQ89"/>
<dbReference type="AlphaFoldDB" id="A0A1S4CQ89"/>
<proteinExistence type="predicted"/>
<dbReference type="InterPro" id="IPR002156">
    <property type="entry name" value="RNaseH_domain"/>
</dbReference>
<dbReference type="PANTHER" id="PTHR48475">
    <property type="entry name" value="RIBONUCLEASE H"/>
    <property type="match status" value="1"/>
</dbReference>
<gene>
    <name evidence="3" type="primary">LOC107821300</name>
</gene>
<dbReference type="Pfam" id="PF17921">
    <property type="entry name" value="Integrase_H2C2"/>
    <property type="match status" value="1"/>
</dbReference>
<organism evidence="3">
    <name type="scientific">Nicotiana tabacum</name>
    <name type="common">Common tobacco</name>
    <dbReference type="NCBI Taxonomy" id="4097"/>
    <lineage>
        <taxon>Eukaryota</taxon>
        <taxon>Viridiplantae</taxon>
        <taxon>Streptophyta</taxon>
        <taxon>Embryophyta</taxon>
        <taxon>Tracheophyta</taxon>
        <taxon>Spermatophyta</taxon>
        <taxon>Magnoliopsida</taxon>
        <taxon>eudicotyledons</taxon>
        <taxon>Gunneridae</taxon>
        <taxon>Pentapetalae</taxon>
        <taxon>asterids</taxon>
        <taxon>lamiids</taxon>
        <taxon>Solanales</taxon>
        <taxon>Solanaceae</taxon>
        <taxon>Nicotianoideae</taxon>
        <taxon>Nicotianeae</taxon>
        <taxon>Nicotiana</taxon>
    </lineage>
</organism>
<name>A0A1S4CQ89_TOBAC</name>
<dbReference type="InterPro" id="IPR012337">
    <property type="entry name" value="RNaseH-like_sf"/>
</dbReference>
<dbReference type="InterPro" id="IPR041588">
    <property type="entry name" value="Integrase_H2C2"/>
</dbReference>
<accession>A0A1S4CQ89</accession>
<protein>
    <submittedName>
        <fullName evidence="3">Uncharacterized protein</fullName>
    </submittedName>
</protein>
<feature type="domain" description="Integrase catalytic" evidence="2">
    <location>
        <begin position="254"/>
        <end position="386"/>
    </location>
</feature>